<dbReference type="Proteomes" id="UP000886998">
    <property type="component" value="Unassembled WGS sequence"/>
</dbReference>
<comment type="caution">
    <text evidence="1">The sequence shown here is derived from an EMBL/GenBank/DDBJ whole genome shotgun (WGS) entry which is preliminary data.</text>
</comment>
<evidence type="ECO:0000313" key="1">
    <source>
        <dbReference type="EMBL" id="GFY71204.1"/>
    </source>
</evidence>
<protein>
    <submittedName>
        <fullName evidence="1">Uncharacterized protein</fullName>
    </submittedName>
</protein>
<dbReference type="EMBL" id="BMAV01018670">
    <property type="protein sequence ID" value="GFY71204.1"/>
    <property type="molecule type" value="Genomic_DNA"/>
</dbReference>
<name>A0A8X6YKD9_9ARAC</name>
<accession>A0A8X6YKD9</accession>
<dbReference type="OrthoDB" id="10604649at2759"/>
<gene>
    <name evidence="1" type="ORF">TNIN_126841</name>
</gene>
<evidence type="ECO:0000313" key="2">
    <source>
        <dbReference type="Proteomes" id="UP000886998"/>
    </source>
</evidence>
<organism evidence="1 2">
    <name type="scientific">Trichonephila inaurata madagascariensis</name>
    <dbReference type="NCBI Taxonomy" id="2747483"/>
    <lineage>
        <taxon>Eukaryota</taxon>
        <taxon>Metazoa</taxon>
        <taxon>Ecdysozoa</taxon>
        <taxon>Arthropoda</taxon>
        <taxon>Chelicerata</taxon>
        <taxon>Arachnida</taxon>
        <taxon>Araneae</taxon>
        <taxon>Araneomorphae</taxon>
        <taxon>Entelegynae</taxon>
        <taxon>Araneoidea</taxon>
        <taxon>Nephilidae</taxon>
        <taxon>Trichonephila</taxon>
        <taxon>Trichonephila inaurata</taxon>
    </lineage>
</organism>
<dbReference type="AlphaFoldDB" id="A0A8X6YKD9"/>
<keyword evidence="2" id="KW-1185">Reference proteome</keyword>
<proteinExistence type="predicted"/>
<sequence>MLSGVHEWVVPIIGQLGSSGRISARPGWFHGWTSGGTGIVLLSERLGKSWHNPFVVWDRQMVVAVDKPKICQSVHIPLFLPPGCPQGSQLVSCPAVPTIGSCGPCPDNRRPHPLSKSEALIMEMWENACLLFAAGRRITEMLVKVHSPHSAGRGRSMGLG</sequence>
<reference evidence="1" key="1">
    <citation type="submission" date="2020-08" db="EMBL/GenBank/DDBJ databases">
        <title>Multicomponent nature underlies the extraordinary mechanical properties of spider dragline silk.</title>
        <authorList>
            <person name="Kono N."/>
            <person name="Nakamura H."/>
            <person name="Mori M."/>
            <person name="Yoshida Y."/>
            <person name="Ohtoshi R."/>
            <person name="Malay A.D."/>
            <person name="Moran D.A.P."/>
            <person name="Tomita M."/>
            <person name="Numata K."/>
            <person name="Arakawa K."/>
        </authorList>
    </citation>
    <scope>NUCLEOTIDE SEQUENCE</scope>
</reference>